<dbReference type="Proteomes" id="UP001155820">
    <property type="component" value="Unassembled WGS sequence"/>
</dbReference>
<protein>
    <submittedName>
        <fullName evidence="1">Uncharacterized protein</fullName>
    </submittedName>
</protein>
<gene>
    <name evidence="1" type="ORF">FOB26_29330</name>
</gene>
<evidence type="ECO:0000313" key="2">
    <source>
        <dbReference type="Proteomes" id="UP001155820"/>
    </source>
</evidence>
<reference evidence="1" key="1">
    <citation type="submission" date="2019-07" db="EMBL/GenBank/DDBJ databases">
        <title>FDA dAtabase for Regulatory Grade micrObial Sequences (FDA-ARGOS): Supporting development and validation of Infectious Disease Dx tests.</title>
        <authorList>
            <person name="Bachman M."/>
            <person name="Young C."/>
            <person name="Tallon L."/>
            <person name="Sadzewicz L."/>
            <person name="Vavikolanu K."/>
            <person name="Mehta A."/>
            <person name="Aluvathingal J."/>
            <person name="Nadendla S."/>
            <person name="Nandy P."/>
            <person name="Geyer C."/>
            <person name="Yan Y."/>
            <person name="Sichtig H."/>
        </authorList>
    </citation>
    <scope>NUCLEOTIDE SEQUENCE</scope>
    <source>
        <strain evidence="1">FDAARGOS_618</strain>
    </source>
</reference>
<evidence type="ECO:0000313" key="1">
    <source>
        <dbReference type="EMBL" id="NRF23159.1"/>
    </source>
</evidence>
<proteinExistence type="predicted"/>
<dbReference type="AlphaFoldDB" id="A0AA44EQF1"/>
<name>A0AA44EQF1_9HYPH</name>
<sequence>MQSEEPTIIQSLENHLAEYGHTTVGQDIAAAILVIKDLHQKAALSAQVQDVAGWQLVPKDDESRCVADSALPHEMIEAGILVQEQVNDDHCNYVAGETTDWDCGMVAVAIYRAMLAAAPAKQEGGHVTSK</sequence>
<comment type="caution">
    <text evidence="1">The sequence shown here is derived from an EMBL/GenBank/DDBJ whole genome shotgun (WGS) entry which is preliminary data.</text>
</comment>
<keyword evidence="2" id="KW-1185">Reference proteome</keyword>
<accession>A0AA44EQF1</accession>
<dbReference type="RefSeq" id="WP_172874254.1">
    <property type="nucleotide sequence ID" value="NZ_JABRWL010000006.1"/>
</dbReference>
<dbReference type="EMBL" id="JABRWM010000006">
    <property type="protein sequence ID" value="NRF23159.1"/>
    <property type="molecule type" value="Genomic_DNA"/>
</dbReference>
<organism evidence="1 2">
    <name type="scientific">Agrobacterium pusense</name>
    <dbReference type="NCBI Taxonomy" id="648995"/>
    <lineage>
        <taxon>Bacteria</taxon>
        <taxon>Pseudomonadati</taxon>
        <taxon>Pseudomonadota</taxon>
        <taxon>Alphaproteobacteria</taxon>
        <taxon>Hyphomicrobiales</taxon>
        <taxon>Rhizobiaceae</taxon>
        <taxon>Rhizobium/Agrobacterium group</taxon>
        <taxon>Agrobacterium</taxon>
    </lineage>
</organism>